<reference evidence="4 5" key="1">
    <citation type="submission" date="2018-06" db="EMBL/GenBank/DDBJ databases">
        <authorList>
            <consortium name="Pathogen Informatics"/>
            <person name="Doyle S."/>
        </authorList>
    </citation>
    <scope>NUCLEOTIDE SEQUENCE [LARGE SCALE GENOMIC DNA]</scope>
    <source>
        <strain evidence="4 5">NCTC12872</strain>
    </source>
</reference>
<keyword evidence="1" id="KW-0235">DNA replication</keyword>
<evidence type="ECO:0000256" key="2">
    <source>
        <dbReference type="ARBA" id="ARBA00023125"/>
    </source>
</evidence>
<evidence type="ECO:0000256" key="1">
    <source>
        <dbReference type="ARBA" id="ARBA00022705"/>
    </source>
</evidence>
<dbReference type="Gene3D" id="2.40.50.140">
    <property type="entry name" value="Nucleic acid-binding proteins"/>
    <property type="match status" value="1"/>
</dbReference>
<dbReference type="SUPFAM" id="SSF50249">
    <property type="entry name" value="Nucleic acid-binding proteins"/>
    <property type="match status" value="1"/>
</dbReference>
<dbReference type="OrthoDB" id="6106682at2"/>
<keyword evidence="2" id="KW-0238">DNA-binding</keyword>
<evidence type="ECO:0000313" key="5">
    <source>
        <dbReference type="Proteomes" id="UP000255417"/>
    </source>
</evidence>
<evidence type="ECO:0000256" key="3">
    <source>
        <dbReference type="ARBA" id="ARBA00030596"/>
    </source>
</evidence>
<dbReference type="GO" id="GO:0006260">
    <property type="term" value="P:DNA replication"/>
    <property type="evidence" value="ECO:0007669"/>
    <property type="project" value="UniProtKB-KW"/>
</dbReference>
<accession>A0A379C8N8</accession>
<dbReference type="InterPro" id="IPR012340">
    <property type="entry name" value="NA-bd_OB-fold"/>
</dbReference>
<dbReference type="GO" id="GO:0003697">
    <property type="term" value="F:single-stranded DNA binding"/>
    <property type="evidence" value="ECO:0007669"/>
    <property type="project" value="InterPro"/>
</dbReference>
<protein>
    <recommendedName>
        <fullName evidence="3">Single-stranded DNA-binding protein</fullName>
    </recommendedName>
</protein>
<dbReference type="EMBL" id="UGTA01000001">
    <property type="protein sequence ID" value="SUB58673.1"/>
    <property type="molecule type" value="Genomic_DNA"/>
</dbReference>
<dbReference type="AlphaFoldDB" id="A0A379C8N8"/>
<evidence type="ECO:0000313" key="4">
    <source>
        <dbReference type="EMBL" id="SUB58673.1"/>
    </source>
</evidence>
<dbReference type="RefSeq" id="WP_115315187.1">
    <property type="nucleotide sequence ID" value="NZ_LWIF01000001.1"/>
</dbReference>
<dbReference type="InterPro" id="IPR003512">
    <property type="entry name" value="Phage_M13_G5P_DNA-bd"/>
</dbReference>
<organism evidence="4 5">
    <name type="scientific">Phocoenobacter uteri</name>
    <dbReference type="NCBI Taxonomy" id="146806"/>
    <lineage>
        <taxon>Bacteria</taxon>
        <taxon>Pseudomonadati</taxon>
        <taxon>Pseudomonadota</taxon>
        <taxon>Gammaproteobacteria</taxon>
        <taxon>Pasteurellales</taxon>
        <taxon>Pasteurellaceae</taxon>
        <taxon>Phocoenobacter</taxon>
    </lineage>
</organism>
<name>A0A379C8N8_9PAST</name>
<keyword evidence="5" id="KW-1185">Reference proteome</keyword>
<sequence>MNKSNLDLSNYLLKVEILPSSQVFERSGVSEKTQKEWLIRHQQAYIHLGKPYPSEFRLNLKDGQEPYKSGLYYIHPQSFKTNNYSDNLQLNDLLLIPVE</sequence>
<dbReference type="Pfam" id="PF02303">
    <property type="entry name" value="Phage_DNA_bind"/>
    <property type="match status" value="1"/>
</dbReference>
<gene>
    <name evidence="4" type="ORF">NCTC12872_00638</name>
</gene>
<dbReference type="Proteomes" id="UP000255417">
    <property type="component" value="Unassembled WGS sequence"/>
</dbReference>
<proteinExistence type="predicted"/>